<dbReference type="EMBL" id="BLXT01005315">
    <property type="protein sequence ID" value="GFO22076.1"/>
    <property type="molecule type" value="Genomic_DNA"/>
</dbReference>
<dbReference type="Proteomes" id="UP000735302">
    <property type="component" value="Unassembled WGS sequence"/>
</dbReference>
<keyword evidence="2" id="KW-1185">Reference proteome</keyword>
<evidence type="ECO:0000313" key="1">
    <source>
        <dbReference type="EMBL" id="GFO22076.1"/>
    </source>
</evidence>
<reference evidence="1 2" key="1">
    <citation type="journal article" date="2021" name="Elife">
        <title>Chloroplast acquisition without the gene transfer in kleptoplastic sea slugs, Plakobranchus ocellatus.</title>
        <authorList>
            <person name="Maeda T."/>
            <person name="Takahashi S."/>
            <person name="Yoshida T."/>
            <person name="Shimamura S."/>
            <person name="Takaki Y."/>
            <person name="Nagai Y."/>
            <person name="Toyoda A."/>
            <person name="Suzuki Y."/>
            <person name="Arimoto A."/>
            <person name="Ishii H."/>
            <person name="Satoh N."/>
            <person name="Nishiyama T."/>
            <person name="Hasebe M."/>
            <person name="Maruyama T."/>
            <person name="Minagawa J."/>
            <person name="Obokata J."/>
            <person name="Shigenobu S."/>
        </authorList>
    </citation>
    <scope>NUCLEOTIDE SEQUENCE [LARGE SCALE GENOMIC DNA]</scope>
</reference>
<organism evidence="1 2">
    <name type="scientific">Plakobranchus ocellatus</name>
    <dbReference type="NCBI Taxonomy" id="259542"/>
    <lineage>
        <taxon>Eukaryota</taxon>
        <taxon>Metazoa</taxon>
        <taxon>Spiralia</taxon>
        <taxon>Lophotrochozoa</taxon>
        <taxon>Mollusca</taxon>
        <taxon>Gastropoda</taxon>
        <taxon>Heterobranchia</taxon>
        <taxon>Euthyneura</taxon>
        <taxon>Panpulmonata</taxon>
        <taxon>Sacoglossa</taxon>
        <taxon>Placobranchoidea</taxon>
        <taxon>Plakobranchidae</taxon>
        <taxon>Plakobranchus</taxon>
    </lineage>
</organism>
<comment type="caution">
    <text evidence="1">The sequence shown here is derived from an EMBL/GenBank/DDBJ whole genome shotgun (WGS) entry which is preliminary data.</text>
</comment>
<evidence type="ECO:0000313" key="2">
    <source>
        <dbReference type="Proteomes" id="UP000735302"/>
    </source>
</evidence>
<proteinExistence type="predicted"/>
<sequence>MPRPWTIPLEICQHTHKQTQAQILSSQIKRSLILWDKGRKRETWKTTLLYDLTQAQRMENLKLLAKSLTSTE</sequence>
<dbReference type="AlphaFoldDB" id="A0AAV4BFG8"/>
<protein>
    <submittedName>
        <fullName evidence="1">Uncharacterized protein</fullName>
    </submittedName>
</protein>
<name>A0AAV4BFG8_9GAST</name>
<accession>A0AAV4BFG8</accession>
<gene>
    <name evidence="1" type="ORF">PoB_004858100</name>
</gene>